<dbReference type="InterPro" id="IPR039771">
    <property type="entry name" value="Csl4"/>
</dbReference>
<protein>
    <recommendedName>
        <fullName evidence="3">Exosome complex component N-terminal domain-containing protein</fullName>
    </recommendedName>
</protein>
<dbReference type="OMA" id="PMVPVGW"/>
<dbReference type="PANTHER" id="PTHR12686">
    <property type="entry name" value="3'-5' EXORIBONUCLEASE CSL4-RELATED"/>
    <property type="match status" value="1"/>
</dbReference>
<dbReference type="VEuPathDB" id="VectorBase:RPRC005610"/>
<dbReference type="SUPFAM" id="SSF50249">
    <property type="entry name" value="Nucleic acid-binding proteins"/>
    <property type="match status" value="1"/>
</dbReference>
<dbReference type="AlphaFoldDB" id="T1HNI6"/>
<dbReference type="Pfam" id="PF14382">
    <property type="entry name" value="ECR1_N"/>
    <property type="match status" value="1"/>
</dbReference>
<dbReference type="Gene3D" id="2.40.50.140">
    <property type="entry name" value="Nucleic acid-binding proteins"/>
    <property type="match status" value="1"/>
</dbReference>
<evidence type="ECO:0000313" key="4">
    <source>
        <dbReference type="EnsemblMetazoa" id="RPRC005610-PA"/>
    </source>
</evidence>
<dbReference type="PANTHER" id="PTHR12686:SF8">
    <property type="entry name" value="EXOSOME COMPLEX COMPONENT CSL4"/>
    <property type="match status" value="1"/>
</dbReference>
<evidence type="ECO:0000313" key="5">
    <source>
        <dbReference type="Proteomes" id="UP000015103"/>
    </source>
</evidence>
<dbReference type="HOGENOM" id="CLU_067135_3_0_1"/>
<dbReference type="GO" id="GO:0003723">
    <property type="term" value="F:RNA binding"/>
    <property type="evidence" value="ECO:0007669"/>
    <property type="project" value="InterPro"/>
</dbReference>
<comment type="subcellular location">
    <subcellularLocation>
        <location evidence="1">Nucleus</location>
        <location evidence="1">Nucleolus</location>
    </subcellularLocation>
</comment>
<proteinExistence type="predicted"/>
<dbReference type="FunFam" id="2.40.50.140:FF:000198">
    <property type="entry name" value="Exosome complex component CSL4"/>
    <property type="match status" value="1"/>
</dbReference>
<keyword evidence="2" id="KW-0271">Exosome</keyword>
<dbReference type="InParanoid" id="T1HNI6"/>
<feature type="domain" description="Exosome complex component N-terminal" evidence="3">
    <location>
        <begin position="18"/>
        <end position="50"/>
    </location>
</feature>
<dbReference type="Proteomes" id="UP000015103">
    <property type="component" value="Unassembled WGS sequence"/>
</dbReference>
<dbReference type="eggNOG" id="KOG3409">
    <property type="taxonomic scope" value="Eukaryota"/>
</dbReference>
<dbReference type="GO" id="GO:0005737">
    <property type="term" value="C:cytoplasm"/>
    <property type="evidence" value="ECO:0007669"/>
    <property type="project" value="TreeGrafter"/>
</dbReference>
<sequence>MEDEKEEGGYYELERKKGNRICLAENKYISGPGTYERKGYIHASIAGIVNLNKKESSVVVEVLTNKGQNTVPTPGDIVTAEVTLVTQRFIRCNILCIRDTPLEKRLRGIVKKEDIRATDKEKIEIHKCFRPGDIILARVLPIKELLSYQLTTAENELGVVIAQGEAGAQLVPVSWTEMQCPITYVKEFRKVAKVVPEDA</sequence>
<name>T1HNI6_RHOPR</name>
<reference evidence="4" key="1">
    <citation type="submission" date="2015-05" db="UniProtKB">
        <authorList>
            <consortium name="EnsemblMetazoa"/>
        </authorList>
    </citation>
    <scope>IDENTIFICATION</scope>
</reference>
<dbReference type="GO" id="GO:0000176">
    <property type="term" value="C:nuclear exosome (RNase complex)"/>
    <property type="evidence" value="ECO:0007669"/>
    <property type="project" value="TreeGrafter"/>
</dbReference>
<dbReference type="Gene3D" id="2.40.50.100">
    <property type="match status" value="1"/>
</dbReference>
<organism evidence="4 5">
    <name type="scientific">Rhodnius prolixus</name>
    <name type="common">Triatomid bug</name>
    <dbReference type="NCBI Taxonomy" id="13249"/>
    <lineage>
        <taxon>Eukaryota</taxon>
        <taxon>Metazoa</taxon>
        <taxon>Ecdysozoa</taxon>
        <taxon>Arthropoda</taxon>
        <taxon>Hexapoda</taxon>
        <taxon>Insecta</taxon>
        <taxon>Pterygota</taxon>
        <taxon>Neoptera</taxon>
        <taxon>Paraneoptera</taxon>
        <taxon>Hemiptera</taxon>
        <taxon>Heteroptera</taxon>
        <taxon>Panheteroptera</taxon>
        <taxon>Cimicomorpha</taxon>
        <taxon>Reduviidae</taxon>
        <taxon>Triatominae</taxon>
        <taxon>Rhodnius</taxon>
    </lineage>
</organism>
<evidence type="ECO:0000256" key="1">
    <source>
        <dbReference type="ARBA" id="ARBA00004604"/>
    </source>
</evidence>
<dbReference type="InterPro" id="IPR025721">
    <property type="entry name" value="Exosome_cplx_N_dom"/>
</dbReference>
<dbReference type="SUPFAM" id="SSF110324">
    <property type="entry name" value="Ribosomal L27 protein-like"/>
    <property type="match status" value="1"/>
</dbReference>
<dbReference type="InterPro" id="IPR012340">
    <property type="entry name" value="NA-bd_OB-fold"/>
</dbReference>
<accession>T1HNI6</accession>
<dbReference type="FunCoup" id="T1HNI6">
    <property type="interactions" value="1306"/>
</dbReference>
<dbReference type="EnsemblMetazoa" id="RPRC005610-RA">
    <property type="protein sequence ID" value="RPRC005610-PA"/>
    <property type="gene ID" value="RPRC005610"/>
</dbReference>
<dbReference type="STRING" id="13249.T1HNI6"/>
<dbReference type="EMBL" id="ACPB03007657">
    <property type="status" value="NOT_ANNOTATED_CDS"/>
    <property type="molecule type" value="Genomic_DNA"/>
</dbReference>
<dbReference type="GO" id="GO:0006396">
    <property type="term" value="P:RNA processing"/>
    <property type="evidence" value="ECO:0007669"/>
    <property type="project" value="InterPro"/>
</dbReference>
<evidence type="ECO:0000256" key="2">
    <source>
        <dbReference type="ARBA" id="ARBA00022835"/>
    </source>
</evidence>
<evidence type="ECO:0000259" key="3">
    <source>
        <dbReference type="Pfam" id="PF14382"/>
    </source>
</evidence>
<dbReference type="GO" id="GO:0005730">
    <property type="term" value="C:nucleolus"/>
    <property type="evidence" value="ECO:0007669"/>
    <property type="project" value="UniProtKB-SubCell"/>
</dbReference>
<keyword evidence="5" id="KW-1185">Reference proteome</keyword>